<keyword evidence="1" id="KW-0808">Transferase</keyword>
<dbReference type="EMBL" id="BGKA01000288">
    <property type="protein sequence ID" value="GBH21271.1"/>
    <property type="molecule type" value="Genomic_DNA"/>
</dbReference>
<proteinExistence type="predicted"/>
<protein>
    <submittedName>
        <fullName evidence="1">Nicotinamide mononucleotide adenylyltransferase</fullName>
    </submittedName>
</protein>
<reference evidence="1 2" key="1">
    <citation type="submission" date="2018-04" db="EMBL/GenBank/DDBJ databases">
        <title>Draft genome sequence of Pseudomonas syringae pv. actinidiae biovar 3 strains isolated from kiwifruit in Kagawa prefecture.</title>
        <authorList>
            <person name="Tabuchi M."/>
            <person name="Saito M."/>
            <person name="Fujiwara S."/>
            <person name="Sasa N."/>
            <person name="Akimitsu K."/>
            <person name="Gomi K."/>
            <person name="Konishi-Sugita S."/>
            <person name="Hamano K."/>
            <person name="Kataoka I."/>
        </authorList>
    </citation>
    <scope>NUCLEOTIDE SEQUENCE [LARGE SCALE GENOMIC DNA]</scope>
    <source>
        <strain evidence="1 2">MAFF212211</strain>
    </source>
</reference>
<dbReference type="AlphaFoldDB" id="A0AAN4TPU2"/>
<organism evidence="1 2">
    <name type="scientific">Pseudomonas syringae pv. actinidiae</name>
    <dbReference type="NCBI Taxonomy" id="103796"/>
    <lineage>
        <taxon>Bacteria</taxon>
        <taxon>Pseudomonadati</taxon>
        <taxon>Pseudomonadota</taxon>
        <taxon>Gammaproteobacteria</taxon>
        <taxon>Pseudomonadales</taxon>
        <taxon>Pseudomonadaceae</taxon>
        <taxon>Pseudomonas</taxon>
        <taxon>Pseudomonas syringae</taxon>
    </lineage>
</organism>
<gene>
    <name evidence="1" type="ORF">KPSA3_07316</name>
</gene>
<evidence type="ECO:0000313" key="2">
    <source>
        <dbReference type="Proteomes" id="UP000248291"/>
    </source>
</evidence>
<dbReference type="Proteomes" id="UP000248291">
    <property type="component" value="Unassembled WGS sequence"/>
</dbReference>
<comment type="caution">
    <text evidence="1">The sequence shown here is derived from an EMBL/GenBank/DDBJ whole genome shotgun (WGS) entry which is preliminary data.</text>
</comment>
<dbReference type="GO" id="GO:0016779">
    <property type="term" value="F:nucleotidyltransferase activity"/>
    <property type="evidence" value="ECO:0007669"/>
    <property type="project" value="UniProtKB-KW"/>
</dbReference>
<name>A0AAN4TPU2_PSESF</name>
<accession>A0AAN4TPU2</accession>
<sequence length="89" mass="10366">MVICIFMRLEKLNRLLPGTDRRRAVWMTQEKPPQVVGCAMKRSVEEGVPTTEHRCEGHTLSFRTLLHQRYQAPGTKCFCAVPRAIRRDR</sequence>
<evidence type="ECO:0000313" key="1">
    <source>
        <dbReference type="EMBL" id="GBH21271.1"/>
    </source>
</evidence>
<keyword evidence="1" id="KW-0548">Nucleotidyltransferase</keyword>